<dbReference type="SUPFAM" id="SSF54427">
    <property type="entry name" value="NTF2-like"/>
    <property type="match status" value="1"/>
</dbReference>
<protein>
    <submittedName>
        <fullName evidence="1">Nuclear transport factor 2 family protein</fullName>
    </submittedName>
</protein>
<evidence type="ECO:0000313" key="2">
    <source>
        <dbReference type="Proteomes" id="UP001062738"/>
    </source>
</evidence>
<reference evidence="1" key="1">
    <citation type="submission" date="2022-09" db="EMBL/GenBank/DDBJ databases">
        <authorList>
            <person name="Zoaiter M."/>
        </authorList>
    </citation>
    <scope>NUCLEOTIDE SEQUENCE</scope>
    <source>
        <strain evidence="1">DSM 19848</strain>
    </source>
</reference>
<accession>A0ABT4DHU4</accession>
<comment type="caution">
    <text evidence="1">The sequence shown here is derived from an EMBL/GenBank/DDBJ whole genome shotgun (WGS) entry which is preliminary data.</text>
</comment>
<proteinExistence type="predicted"/>
<dbReference type="InterPro" id="IPR032710">
    <property type="entry name" value="NTF2-like_dom_sf"/>
</dbReference>
<dbReference type="Pfam" id="PF12893">
    <property type="entry name" value="Lumazine_bd_2"/>
    <property type="match status" value="1"/>
</dbReference>
<evidence type="ECO:0000313" key="1">
    <source>
        <dbReference type="EMBL" id="MCY7008172.1"/>
    </source>
</evidence>
<dbReference type="RefSeq" id="WP_265152148.1">
    <property type="nucleotide sequence ID" value="NZ_JAOXXL010000013.1"/>
</dbReference>
<dbReference type="InterPro" id="IPR039437">
    <property type="entry name" value="FrzH/put_lumazine-bd"/>
</dbReference>
<organism evidence="1 2">
    <name type="scientific">Fusobacterium simiae</name>
    <dbReference type="NCBI Taxonomy" id="855"/>
    <lineage>
        <taxon>Bacteria</taxon>
        <taxon>Fusobacteriati</taxon>
        <taxon>Fusobacteriota</taxon>
        <taxon>Fusobacteriia</taxon>
        <taxon>Fusobacteriales</taxon>
        <taxon>Fusobacteriaceae</taxon>
        <taxon>Fusobacterium</taxon>
    </lineage>
</organism>
<name>A0ABT4DHU4_FUSSI</name>
<gene>
    <name evidence="1" type="ORF">OCK72_05800</name>
</gene>
<sequence>MEKPIYVKEYKEIENVLVNYYGKGGKEAKSEIMKPGFHEKAEMFSVDEKGKLVGGPVRESLFPVIDNHFRPSPEAEAVIVYIDINGTAASARVDTNDLSGFCFTDYFNLLKVEGKWLIVNKIFHTNYAE</sequence>
<dbReference type="EMBL" id="JAOXXL010000013">
    <property type="protein sequence ID" value="MCY7008172.1"/>
    <property type="molecule type" value="Genomic_DNA"/>
</dbReference>
<dbReference type="Proteomes" id="UP001062738">
    <property type="component" value="Unassembled WGS sequence"/>
</dbReference>
<dbReference type="Gene3D" id="3.10.450.50">
    <property type="match status" value="1"/>
</dbReference>
<keyword evidence="2" id="KW-1185">Reference proteome</keyword>